<organism evidence="1">
    <name type="scientific">marine sediment metagenome</name>
    <dbReference type="NCBI Taxonomy" id="412755"/>
    <lineage>
        <taxon>unclassified sequences</taxon>
        <taxon>metagenomes</taxon>
        <taxon>ecological metagenomes</taxon>
    </lineage>
</organism>
<accession>X1IWI7</accession>
<dbReference type="EMBL" id="BARU01042615">
    <property type="protein sequence ID" value="GAH86816.1"/>
    <property type="molecule type" value="Genomic_DNA"/>
</dbReference>
<name>X1IWI7_9ZZZZ</name>
<sequence length="30" mass="3432">YRKGAEWYLGGICEEFLPGAKVTHIFYLIG</sequence>
<reference evidence="1" key="1">
    <citation type="journal article" date="2014" name="Front. Microbiol.">
        <title>High frequency of phylogenetically diverse reductive dehalogenase-homologous genes in deep subseafloor sedimentary metagenomes.</title>
        <authorList>
            <person name="Kawai M."/>
            <person name="Futagami T."/>
            <person name="Toyoda A."/>
            <person name="Takaki Y."/>
            <person name="Nishi S."/>
            <person name="Hori S."/>
            <person name="Arai W."/>
            <person name="Tsubouchi T."/>
            <person name="Morono Y."/>
            <person name="Uchiyama I."/>
            <person name="Ito T."/>
            <person name="Fujiyama A."/>
            <person name="Inagaki F."/>
            <person name="Takami H."/>
        </authorList>
    </citation>
    <scope>NUCLEOTIDE SEQUENCE</scope>
    <source>
        <strain evidence="1">Expedition CK06-06</strain>
    </source>
</reference>
<proteinExistence type="predicted"/>
<dbReference type="AlphaFoldDB" id="X1IWI7"/>
<feature type="non-terminal residue" evidence="1">
    <location>
        <position position="1"/>
    </location>
</feature>
<evidence type="ECO:0000313" key="1">
    <source>
        <dbReference type="EMBL" id="GAH86816.1"/>
    </source>
</evidence>
<comment type="caution">
    <text evidence="1">The sequence shown here is derived from an EMBL/GenBank/DDBJ whole genome shotgun (WGS) entry which is preliminary data.</text>
</comment>
<protein>
    <submittedName>
        <fullName evidence="1">Uncharacterized protein</fullName>
    </submittedName>
</protein>
<gene>
    <name evidence="1" type="ORF">S03H2_65445</name>
</gene>